<evidence type="ECO:0000313" key="8">
    <source>
        <dbReference type="Proteomes" id="UP001205105"/>
    </source>
</evidence>
<dbReference type="SUPFAM" id="SSF90229">
    <property type="entry name" value="CCCH zinc finger"/>
    <property type="match status" value="1"/>
</dbReference>
<name>A0AAD5DWI2_9CHLO</name>
<feature type="region of interest" description="Disordered" evidence="5">
    <location>
        <begin position="56"/>
        <end position="92"/>
    </location>
</feature>
<feature type="compositionally biased region" description="Low complexity" evidence="5">
    <location>
        <begin position="153"/>
        <end position="169"/>
    </location>
</feature>
<proteinExistence type="predicted"/>
<keyword evidence="8" id="KW-1185">Reference proteome</keyword>
<dbReference type="GO" id="GO:0008270">
    <property type="term" value="F:zinc ion binding"/>
    <property type="evidence" value="ECO:0007669"/>
    <property type="project" value="UniProtKB-KW"/>
</dbReference>
<evidence type="ECO:0000313" key="7">
    <source>
        <dbReference type="EMBL" id="KAI7843556.1"/>
    </source>
</evidence>
<feature type="domain" description="C3H1-type" evidence="6">
    <location>
        <begin position="98"/>
        <end position="126"/>
    </location>
</feature>
<sequence>MIAYGAAQSGFTSSDKARFLLRPSQSDQLCKNPKPCSYGDRCIFAHNMEEQRRFRQAYSSGSSGNGGSQGDKQAAGSKAAGQPDAQAQAKQSYCPPDKFKTLLCYYFQRQGYCTRGAQCSFAHGASELRSNSQQSSRDNATAEFSPAPPPPVAVRAPSSIASVASDSAGSGSGGGSMHSARSGDAEVQGSIAAAELDKAYALQLQYDEQRGLKEDAQQAQQAQRAPGGSYAAAAVGGTEAPAAVPPPPGLALPRLDSEAAFPVLQASGGQQRAGSEVARSQLHSRAPSSGGCSAADGASPVTACPSEEGEPRPRLHPIDLVGTNGGVDLSVIPHFVCPLTSRPFVDPVVAADGVTYERDVIEFLLYRKNIEVSPVLRGVRLEHNMLAPNTALLCAMGEVAALLASMAAAP</sequence>
<dbReference type="Gene3D" id="3.30.40.10">
    <property type="entry name" value="Zinc/RING finger domain, C3HC4 (zinc finger)"/>
    <property type="match status" value="1"/>
</dbReference>
<dbReference type="EMBL" id="JADXDR010000037">
    <property type="protein sequence ID" value="KAI7843556.1"/>
    <property type="molecule type" value="Genomic_DNA"/>
</dbReference>
<keyword evidence="3 4" id="KW-0862">Zinc</keyword>
<evidence type="ECO:0000259" key="6">
    <source>
        <dbReference type="PROSITE" id="PS50103"/>
    </source>
</evidence>
<evidence type="ECO:0000256" key="4">
    <source>
        <dbReference type="PROSITE-ProRule" id="PRU00723"/>
    </source>
</evidence>
<gene>
    <name evidence="7" type="ORF">COHA_002798</name>
</gene>
<dbReference type="PROSITE" id="PS50103">
    <property type="entry name" value="ZF_C3H1"/>
    <property type="match status" value="1"/>
</dbReference>
<dbReference type="InterPro" id="IPR000571">
    <property type="entry name" value="Znf_CCCH"/>
</dbReference>
<dbReference type="InterPro" id="IPR036855">
    <property type="entry name" value="Znf_CCCH_sf"/>
</dbReference>
<accession>A0AAD5DWI2</accession>
<feature type="compositionally biased region" description="Low complexity" evidence="5">
    <location>
        <begin position="286"/>
        <end position="299"/>
    </location>
</feature>
<dbReference type="GO" id="GO:0016567">
    <property type="term" value="P:protein ubiquitination"/>
    <property type="evidence" value="ECO:0007669"/>
    <property type="project" value="InterPro"/>
</dbReference>
<dbReference type="InterPro" id="IPR013083">
    <property type="entry name" value="Znf_RING/FYVE/PHD"/>
</dbReference>
<dbReference type="Pfam" id="PF04564">
    <property type="entry name" value="U-box"/>
    <property type="match status" value="1"/>
</dbReference>
<keyword evidence="2 4" id="KW-0863">Zinc-finger</keyword>
<feature type="region of interest" description="Disordered" evidence="5">
    <location>
        <begin position="266"/>
        <end position="314"/>
    </location>
</feature>
<dbReference type="Gene3D" id="4.10.1000.10">
    <property type="entry name" value="Zinc finger, CCCH-type"/>
    <property type="match status" value="2"/>
</dbReference>
<keyword evidence="1 4" id="KW-0479">Metal-binding</keyword>
<dbReference type="PANTHER" id="PTHR46573:SF1">
    <property type="entry name" value="WD REPEAT, SAM AND U-BOX DOMAIN-CONTAINING PROTEIN 1"/>
    <property type="match status" value="1"/>
</dbReference>
<dbReference type="InterPro" id="IPR003613">
    <property type="entry name" value="Ubox_domain"/>
</dbReference>
<dbReference type="SMART" id="SM00504">
    <property type="entry name" value="Ubox"/>
    <property type="match status" value="1"/>
</dbReference>
<evidence type="ECO:0000256" key="1">
    <source>
        <dbReference type="ARBA" id="ARBA00022723"/>
    </source>
</evidence>
<dbReference type="InterPro" id="IPR052085">
    <property type="entry name" value="WD-SAM-U-box"/>
</dbReference>
<reference evidence="7" key="1">
    <citation type="submission" date="2020-11" db="EMBL/GenBank/DDBJ databases">
        <title>Chlorella ohadii genome sequencing and assembly.</title>
        <authorList>
            <person name="Murik O."/>
            <person name="Treves H."/>
            <person name="Kedem I."/>
            <person name="Shotland Y."/>
            <person name="Kaplan A."/>
        </authorList>
    </citation>
    <scope>NUCLEOTIDE SEQUENCE</scope>
    <source>
        <strain evidence="7">1</strain>
    </source>
</reference>
<dbReference type="Proteomes" id="UP001205105">
    <property type="component" value="Unassembled WGS sequence"/>
</dbReference>
<evidence type="ECO:0000256" key="5">
    <source>
        <dbReference type="SAM" id="MobiDB-lite"/>
    </source>
</evidence>
<evidence type="ECO:0000256" key="3">
    <source>
        <dbReference type="ARBA" id="ARBA00022833"/>
    </source>
</evidence>
<evidence type="ECO:0000256" key="2">
    <source>
        <dbReference type="ARBA" id="ARBA00022771"/>
    </source>
</evidence>
<dbReference type="SMART" id="SM00356">
    <property type="entry name" value="ZnF_C3H1"/>
    <property type="match status" value="2"/>
</dbReference>
<feature type="compositionally biased region" description="Polar residues" evidence="5">
    <location>
        <begin position="130"/>
        <end position="139"/>
    </location>
</feature>
<dbReference type="SUPFAM" id="SSF57850">
    <property type="entry name" value="RING/U-box"/>
    <property type="match status" value="1"/>
</dbReference>
<dbReference type="GO" id="GO:0004842">
    <property type="term" value="F:ubiquitin-protein transferase activity"/>
    <property type="evidence" value="ECO:0007669"/>
    <property type="project" value="InterPro"/>
</dbReference>
<comment type="caution">
    <text evidence="7">The sequence shown here is derived from an EMBL/GenBank/DDBJ whole genome shotgun (WGS) entry which is preliminary data.</text>
</comment>
<feature type="region of interest" description="Disordered" evidence="5">
    <location>
        <begin position="212"/>
        <end position="232"/>
    </location>
</feature>
<feature type="region of interest" description="Disordered" evidence="5">
    <location>
        <begin position="130"/>
        <end position="186"/>
    </location>
</feature>
<feature type="zinc finger region" description="C3H1-type" evidence="4">
    <location>
        <begin position="98"/>
        <end position="126"/>
    </location>
</feature>
<organism evidence="7 8">
    <name type="scientific">Chlorella ohadii</name>
    <dbReference type="NCBI Taxonomy" id="2649997"/>
    <lineage>
        <taxon>Eukaryota</taxon>
        <taxon>Viridiplantae</taxon>
        <taxon>Chlorophyta</taxon>
        <taxon>core chlorophytes</taxon>
        <taxon>Trebouxiophyceae</taxon>
        <taxon>Chlorellales</taxon>
        <taxon>Chlorellaceae</taxon>
        <taxon>Chlorella clade</taxon>
        <taxon>Chlorella</taxon>
    </lineage>
</organism>
<dbReference type="Pfam" id="PF00642">
    <property type="entry name" value="zf-CCCH"/>
    <property type="match status" value="1"/>
</dbReference>
<dbReference type="PANTHER" id="PTHR46573">
    <property type="entry name" value="WD REPEAT, SAM AND U-BOX DOMAIN-CONTAINING PROTEIN 1"/>
    <property type="match status" value="1"/>
</dbReference>
<protein>
    <recommendedName>
        <fullName evidence="6">C3H1-type domain-containing protein</fullName>
    </recommendedName>
</protein>
<dbReference type="AlphaFoldDB" id="A0AAD5DWI2"/>